<dbReference type="RefSeq" id="WP_109564018.1">
    <property type="nucleotide sequence ID" value="NZ_QGDJ01000003.1"/>
</dbReference>
<accession>A0A2Y9AME6</accession>
<dbReference type="GO" id="GO:0004527">
    <property type="term" value="F:exonuclease activity"/>
    <property type="evidence" value="ECO:0007669"/>
    <property type="project" value="UniProtKB-KW"/>
</dbReference>
<reference evidence="4 6" key="1">
    <citation type="submission" date="2016-10" db="EMBL/GenBank/DDBJ databases">
        <authorList>
            <person name="Cai Z."/>
        </authorList>
    </citation>
    <scope>NUCLEOTIDE SEQUENCE [LARGE SCALE GENOMIC DNA]</scope>
    <source>
        <strain evidence="4 6">DSM 25227</strain>
    </source>
</reference>
<evidence type="ECO:0000259" key="2">
    <source>
        <dbReference type="Pfam" id="PF13476"/>
    </source>
</evidence>
<evidence type="ECO:0000313" key="6">
    <source>
        <dbReference type="Proteomes" id="UP000251571"/>
    </source>
</evidence>
<dbReference type="PANTHER" id="PTHR41259:SF1">
    <property type="entry name" value="DOUBLE-STRAND BREAK REPAIR RAD50 ATPASE, PUTATIVE-RELATED"/>
    <property type="match status" value="1"/>
</dbReference>
<dbReference type="Gene3D" id="3.40.50.300">
    <property type="entry name" value="P-loop containing nucleotide triphosphate hydrolases"/>
    <property type="match status" value="2"/>
</dbReference>
<keyword evidence="4" id="KW-0269">Exonuclease</keyword>
<reference evidence="3 5" key="2">
    <citation type="submission" date="2018-03" db="EMBL/GenBank/DDBJ databases">
        <title>Genomic Encyclopedia of Archaeal and Bacterial Type Strains, Phase II (KMG-II): from individual species to whole genera.</title>
        <authorList>
            <person name="Goeker M."/>
        </authorList>
    </citation>
    <scope>NUCLEOTIDE SEQUENCE [LARGE SCALE GENOMIC DNA]</scope>
    <source>
        <strain evidence="3 5">DSM 25227</strain>
    </source>
</reference>
<feature type="coiled-coil region" evidence="1">
    <location>
        <begin position="334"/>
        <end position="368"/>
    </location>
</feature>
<organism evidence="4 6">
    <name type="scientific">Jannaschia seohaensis</name>
    <dbReference type="NCBI Taxonomy" id="475081"/>
    <lineage>
        <taxon>Bacteria</taxon>
        <taxon>Pseudomonadati</taxon>
        <taxon>Pseudomonadota</taxon>
        <taxon>Alphaproteobacteria</taxon>
        <taxon>Rhodobacterales</taxon>
        <taxon>Roseobacteraceae</taxon>
        <taxon>Jannaschia</taxon>
    </lineage>
</organism>
<dbReference type="AlphaFoldDB" id="A0A2Y9AME6"/>
<dbReference type="Pfam" id="PF13476">
    <property type="entry name" value="AAA_23"/>
    <property type="match status" value="1"/>
</dbReference>
<dbReference type="Proteomes" id="UP000245839">
    <property type="component" value="Unassembled WGS sequence"/>
</dbReference>
<sequence>MKLRRIRLENVRRFSEPVEIGPLSDGVSLLCEPNEAGKSTLFDALHALFFQRHTGWPKEVQGLQPRSGGKVAVGCEMEIDGVSWRLRKQWQKGSGGEARLWRDGALEAQGDAVEDWLHARITGAQGGPAGLLWVRQGRVRVDVDKRDKAASAEEQDARRDLLTAISGAMDDVTGGERMDRALSDVTAELAALETKRGAKAGGAWAEAEASVAHWDARREELRAQVAMFREALDEMRRTGVDLAALEDEGAEAERRRKLAEAAMALEAARRHADRVAGAEATARLARRELEAGTQALARDRAARADLAEATEAEARLAAATEAAGARADSGASAIAEAERAAALAGESARAAEDRLNAARKRAAAMAAADTRARLSVQLDRADAAEDARIAAAARAAQGPDARRLAEVEGLLQRRDAQRALRAAAAPTVTFEGAPDGAVTLDGQPLEPGQAVSLSTHAEIGLAGLGRLRIAVPETGGSALAEAEAALRRALSEGDWPDIEALRRAARAAADAANEAEAQRRTREALAPDGIAALREALARLPQPISADEEEEFQDLADLEAAADAARAEAEAGEQAAARARAAGEAARIAAAEAAAELRAARSRLETARRAVAELPDPPTDLEAREAALAEAEAVHDALLAEAPDLEATEARHARLLSMAEQRQRQIATLRETRARLRERIDQGGEAGLEEALAEAETRAEDARAGLDRILFERDTLRCLRDALQEARSEARDAYFAPVARELRPLLADLWGEAELEWSEDTLLPVALRRRGAEEPLDILSGGTQEQIAFLVRLAFARLLARAGRPAPLILDDALVYSDDDRIEKMFDALHRAAGDIQILVLSCRQRAFTRLGAPQVRFEPV</sequence>
<proteinExistence type="predicted"/>
<feature type="coiled-coil region" evidence="1">
    <location>
        <begin position="218"/>
        <end position="262"/>
    </location>
</feature>
<evidence type="ECO:0000313" key="4">
    <source>
        <dbReference type="EMBL" id="SSA44518.1"/>
    </source>
</evidence>
<evidence type="ECO:0000313" key="5">
    <source>
        <dbReference type="Proteomes" id="UP000245839"/>
    </source>
</evidence>
<feature type="domain" description="Rad50/SbcC-type AAA" evidence="2">
    <location>
        <begin position="5"/>
        <end position="59"/>
    </location>
</feature>
<dbReference type="PANTHER" id="PTHR41259">
    <property type="entry name" value="DOUBLE-STRAND BREAK REPAIR RAD50 ATPASE, PUTATIVE-RELATED"/>
    <property type="match status" value="1"/>
</dbReference>
<dbReference type="EMBL" id="QGDJ01000003">
    <property type="protein sequence ID" value="PWJ20432.1"/>
    <property type="molecule type" value="Genomic_DNA"/>
</dbReference>
<dbReference type="GO" id="GO:0016887">
    <property type="term" value="F:ATP hydrolysis activity"/>
    <property type="evidence" value="ECO:0007669"/>
    <property type="project" value="InterPro"/>
</dbReference>
<dbReference type="InterPro" id="IPR038729">
    <property type="entry name" value="Rad50/SbcC_AAA"/>
</dbReference>
<feature type="coiled-coil region" evidence="1">
    <location>
        <begin position="548"/>
        <end position="705"/>
    </location>
</feature>
<dbReference type="OrthoDB" id="7069379at2"/>
<keyword evidence="4" id="KW-0540">Nuclease</keyword>
<keyword evidence="1" id="KW-0175">Coiled coil</keyword>
<dbReference type="SUPFAM" id="SSF52540">
    <property type="entry name" value="P-loop containing nucleoside triphosphate hydrolases"/>
    <property type="match status" value="1"/>
</dbReference>
<keyword evidence="5" id="KW-1185">Reference proteome</keyword>
<gene>
    <name evidence="3" type="ORF">BCF38_103249</name>
    <name evidence="4" type="ORF">SAMN05421539_103249</name>
</gene>
<dbReference type="Proteomes" id="UP000251571">
    <property type="component" value="Unassembled WGS sequence"/>
</dbReference>
<keyword evidence="4" id="KW-0378">Hydrolase</keyword>
<evidence type="ECO:0000313" key="3">
    <source>
        <dbReference type="EMBL" id="PWJ20432.1"/>
    </source>
</evidence>
<evidence type="ECO:0000256" key="1">
    <source>
        <dbReference type="SAM" id="Coils"/>
    </source>
</evidence>
<protein>
    <submittedName>
        <fullName evidence="4">DNA repair exonuclease SbcCD ATPase subunit</fullName>
    </submittedName>
</protein>
<name>A0A2Y9AME6_9RHOB</name>
<dbReference type="InterPro" id="IPR027417">
    <property type="entry name" value="P-loop_NTPase"/>
</dbReference>
<dbReference type="GO" id="GO:0006302">
    <property type="term" value="P:double-strand break repair"/>
    <property type="evidence" value="ECO:0007669"/>
    <property type="project" value="InterPro"/>
</dbReference>
<dbReference type="EMBL" id="UETC01000003">
    <property type="protein sequence ID" value="SSA44518.1"/>
    <property type="molecule type" value="Genomic_DNA"/>
</dbReference>